<evidence type="ECO:0000259" key="2">
    <source>
        <dbReference type="Pfam" id="PF01850"/>
    </source>
</evidence>
<dbReference type="Gene3D" id="3.40.50.1010">
    <property type="entry name" value="5'-nuclease"/>
    <property type="match status" value="1"/>
</dbReference>
<reference evidence="3 4" key="1">
    <citation type="journal article" date="2016" name="Nat. Commun.">
        <title>Thousands of microbial genomes shed light on interconnected biogeochemical processes in an aquifer system.</title>
        <authorList>
            <person name="Anantharaman K."/>
            <person name="Brown C.T."/>
            <person name="Hug L.A."/>
            <person name="Sharon I."/>
            <person name="Castelle C.J."/>
            <person name="Probst A.J."/>
            <person name="Thomas B.C."/>
            <person name="Singh A."/>
            <person name="Wilkins M.J."/>
            <person name="Karaoz U."/>
            <person name="Brodie E.L."/>
            <person name="Williams K.H."/>
            <person name="Hubbard S.S."/>
            <person name="Banfield J.F."/>
        </authorList>
    </citation>
    <scope>NUCLEOTIDE SEQUENCE [LARGE SCALE GENOMIC DNA]</scope>
</reference>
<dbReference type="PANTHER" id="PTHR35901">
    <property type="entry name" value="RIBONUCLEASE VAPC3"/>
    <property type="match status" value="1"/>
</dbReference>
<organism evidence="3 4">
    <name type="scientific">Candidatus Gottesmanbacteria bacterium RBG_16_37_8</name>
    <dbReference type="NCBI Taxonomy" id="1798371"/>
    <lineage>
        <taxon>Bacteria</taxon>
        <taxon>Candidatus Gottesmaniibacteriota</taxon>
    </lineage>
</organism>
<keyword evidence="1" id="KW-0460">Magnesium</keyword>
<name>A0A1F5YRI9_9BACT</name>
<feature type="domain" description="PIN" evidence="2">
    <location>
        <begin position="1"/>
        <end position="122"/>
    </location>
</feature>
<proteinExistence type="predicted"/>
<evidence type="ECO:0000256" key="1">
    <source>
        <dbReference type="ARBA" id="ARBA00022842"/>
    </source>
</evidence>
<dbReference type="EMBL" id="MFJA01000058">
    <property type="protein sequence ID" value="OGG02683.1"/>
    <property type="molecule type" value="Genomic_DNA"/>
</dbReference>
<evidence type="ECO:0000313" key="4">
    <source>
        <dbReference type="Proteomes" id="UP000176665"/>
    </source>
</evidence>
<comment type="caution">
    <text evidence="3">The sequence shown here is derived from an EMBL/GenBank/DDBJ whole genome shotgun (WGS) entry which is preliminary data.</text>
</comment>
<dbReference type="InterPro" id="IPR029060">
    <property type="entry name" value="PIN-like_dom_sf"/>
</dbReference>
<dbReference type="InterPro" id="IPR002716">
    <property type="entry name" value="PIN_dom"/>
</dbReference>
<dbReference type="InterPro" id="IPR051619">
    <property type="entry name" value="TypeII_TA_RNase_PINc/VapC"/>
</dbReference>
<dbReference type="Pfam" id="PF01850">
    <property type="entry name" value="PIN"/>
    <property type="match status" value="1"/>
</dbReference>
<dbReference type="Proteomes" id="UP000176665">
    <property type="component" value="Unassembled WGS sequence"/>
</dbReference>
<gene>
    <name evidence="3" type="ORF">A2W14_05130</name>
</gene>
<dbReference type="AlphaFoldDB" id="A0A1F5YRI9"/>
<accession>A0A1F5YRI9</accession>
<evidence type="ECO:0000313" key="3">
    <source>
        <dbReference type="EMBL" id="OGG02683.1"/>
    </source>
</evidence>
<dbReference type="SUPFAM" id="SSF88723">
    <property type="entry name" value="PIN domain-like"/>
    <property type="match status" value="1"/>
</dbReference>
<dbReference type="InterPro" id="IPR044153">
    <property type="entry name" value="PIN_Pae0151-like"/>
</dbReference>
<dbReference type="PANTHER" id="PTHR35901:SF1">
    <property type="entry name" value="EXONUCLEASE VAPC9"/>
    <property type="match status" value="1"/>
</dbReference>
<protein>
    <recommendedName>
        <fullName evidence="2">PIN domain-containing protein</fullName>
    </recommendedName>
</protein>
<dbReference type="STRING" id="1798371.A2W14_05130"/>
<dbReference type="CDD" id="cd09873">
    <property type="entry name" value="PIN_Pae0151-like"/>
    <property type="match status" value="1"/>
</dbReference>
<sequence>MIIDASVASKWILKGEAYQDKARLLFKRHIIRKDIISVPDLFFYEIANTCATKTDLDNEKINKSLRILFKANLTIHHPNENDILKSARYAKKYKTSVYDMIYAVMAKKLKTILITADEKFIQKTNFSYVRLLSEYTAGTEI</sequence>